<feature type="domain" description="PiggyBac transposable element-derived protein" evidence="1">
    <location>
        <begin position="4"/>
        <end position="96"/>
    </location>
</feature>
<organism evidence="2 3">
    <name type="scientific">Parastrongyloides trichosuri</name>
    <name type="common">Possum-specific nematode worm</name>
    <dbReference type="NCBI Taxonomy" id="131310"/>
    <lineage>
        <taxon>Eukaryota</taxon>
        <taxon>Metazoa</taxon>
        <taxon>Ecdysozoa</taxon>
        <taxon>Nematoda</taxon>
        <taxon>Chromadorea</taxon>
        <taxon>Rhabditida</taxon>
        <taxon>Tylenchina</taxon>
        <taxon>Panagrolaimomorpha</taxon>
        <taxon>Strongyloidoidea</taxon>
        <taxon>Strongyloididae</taxon>
        <taxon>Parastrongyloides</taxon>
    </lineage>
</organism>
<accession>A0A0N5A062</accession>
<protein>
    <submittedName>
        <fullName evidence="3">DDE_Tnp_1_7 domain-containing protein</fullName>
    </submittedName>
</protein>
<dbReference type="Pfam" id="PF13843">
    <property type="entry name" value="DDE_Tnp_1_7"/>
    <property type="match status" value="1"/>
</dbReference>
<proteinExistence type="predicted"/>
<name>A0A0N5A062_PARTI</name>
<evidence type="ECO:0000259" key="1">
    <source>
        <dbReference type="Pfam" id="PF13843"/>
    </source>
</evidence>
<dbReference type="Proteomes" id="UP000038045">
    <property type="component" value="Unplaced"/>
</dbReference>
<keyword evidence="2" id="KW-1185">Reference proteome</keyword>
<dbReference type="AlphaFoldDB" id="A0A0N5A062"/>
<sequence length="114" mass="13508">MKADNETDVCGTVRKGRKQMAPLLECGKLKKDQQTEFFERKYKFLAMRWNDKKEVRLINTFHTNTEVQIIREKVKDPKKKAKTIPSIVNDYNKFMGELIIVIKCCKVIRWKEKG</sequence>
<dbReference type="InterPro" id="IPR029526">
    <property type="entry name" value="PGBD"/>
</dbReference>
<evidence type="ECO:0000313" key="3">
    <source>
        <dbReference type="WBParaSite" id="PTRK_0001468100.1"/>
    </source>
</evidence>
<evidence type="ECO:0000313" key="2">
    <source>
        <dbReference type="Proteomes" id="UP000038045"/>
    </source>
</evidence>
<dbReference type="WBParaSite" id="PTRK_0001468100.1">
    <property type="protein sequence ID" value="PTRK_0001468100.1"/>
    <property type="gene ID" value="PTRK_0001468100"/>
</dbReference>
<reference evidence="3" key="1">
    <citation type="submission" date="2017-02" db="UniProtKB">
        <authorList>
            <consortium name="WormBaseParasite"/>
        </authorList>
    </citation>
    <scope>IDENTIFICATION</scope>
</reference>